<feature type="transmembrane region" description="Helical" evidence="1">
    <location>
        <begin position="179"/>
        <end position="208"/>
    </location>
</feature>
<organism evidence="2 3">
    <name type="scientific">Pyrobaculum arsenaticum</name>
    <dbReference type="NCBI Taxonomy" id="121277"/>
    <lineage>
        <taxon>Archaea</taxon>
        <taxon>Thermoproteota</taxon>
        <taxon>Thermoprotei</taxon>
        <taxon>Thermoproteales</taxon>
        <taxon>Thermoproteaceae</taxon>
        <taxon>Pyrobaculum</taxon>
    </lineage>
</organism>
<keyword evidence="3" id="KW-1185">Reference proteome</keyword>
<dbReference type="GeneID" id="5054285"/>
<keyword evidence="1" id="KW-0472">Membrane</keyword>
<dbReference type="AlphaFoldDB" id="A0A7L4PD98"/>
<protein>
    <recommendedName>
        <fullName evidence="4">DUF973 family protein</fullName>
    </recommendedName>
</protein>
<keyword evidence="1" id="KW-1133">Transmembrane helix</keyword>
<dbReference type="RefSeq" id="WP_011899688.1">
    <property type="nucleotide sequence ID" value="NZ_JAAVJF010000003.1"/>
</dbReference>
<feature type="transmembrane region" description="Helical" evidence="1">
    <location>
        <begin position="12"/>
        <end position="33"/>
    </location>
</feature>
<dbReference type="Proteomes" id="UP000554766">
    <property type="component" value="Unassembled WGS sequence"/>
</dbReference>
<gene>
    <name evidence="2" type="ORF">HC235_07425</name>
</gene>
<feature type="transmembrane region" description="Helical" evidence="1">
    <location>
        <begin position="99"/>
        <end position="119"/>
    </location>
</feature>
<dbReference type="EMBL" id="JAAVJF010000003">
    <property type="protein sequence ID" value="NYR15766.1"/>
    <property type="molecule type" value="Genomic_DNA"/>
</dbReference>
<evidence type="ECO:0000313" key="3">
    <source>
        <dbReference type="Proteomes" id="UP000554766"/>
    </source>
</evidence>
<sequence>MDFQTSCRFLYMGYLFSIILAIATAVVVVALAFGSMSKVSALPPWGWEPSSKLLATATLSAMIAPGAVYLVVVLRYVFRGYMGLHKHGVRWAQWQAWGAVIAPVLWMAILATSLALVLSAESLPVIVTDFSSGYVAWFFGILGLLAAAGAFGLFLAITHILYLDDMYRRTNIQKFRTAFTLYIVALVLSFVPFVGIVGWALFVAVFIIEMLAYREASIQPTPQPTS</sequence>
<feature type="transmembrane region" description="Helical" evidence="1">
    <location>
        <begin position="53"/>
        <end position="78"/>
    </location>
</feature>
<dbReference type="OMA" id="FIIEMLA"/>
<keyword evidence="1" id="KW-0812">Transmembrane</keyword>
<proteinExistence type="predicted"/>
<evidence type="ECO:0000256" key="1">
    <source>
        <dbReference type="SAM" id="Phobius"/>
    </source>
</evidence>
<evidence type="ECO:0000313" key="2">
    <source>
        <dbReference type="EMBL" id="NYR15766.1"/>
    </source>
</evidence>
<comment type="caution">
    <text evidence="2">The sequence shown here is derived from an EMBL/GenBank/DDBJ whole genome shotgun (WGS) entry which is preliminary data.</text>
</comment>
<name>A0A7L4PD98_9CREN</name>
<reference evidence="2 3" key="1">
    <citation type="journal article" date="2020" name="Nat. Commun.">
        <title>The structures of two archaeal type IV pili illuminate evolutionary relationships.</title>
        <authorList>
            <person name="Wang F."/>
            <person name="Baquero D.P."/>
            <person name="Su Z."/>
            <person name="Beltran L.C."/>
            <person name="Prangishvili D."/>
            <person name="Krupovic M."/>
            <person name="Egelman E.H."/>
        </authorList>
    </citation>
    <scope>NUCLEOTIDE SEQUENCE [LARGE SCALE GENOMIC DNA]</scope>
    <source>
        <strain evidence="2 3">2GA</strain>
    </source>
</reference>
<accession>A0A7L4PD98</accession>
<feature type="transmembrane region" description="Helical" evidence="1">
    <location>
        <begin position="134"/>
        <end position="158"/>
    </location>
</feature>
<evidence type="ECO:0008006" key="4">
    <source>
        <dbReference type="Google" id="ProtNLM"/>
    </source>
</evidence>